<dbReference type="EMBL" id="JANUHA010000023">
    <property type="protein sequence ID" value="MCS0599113.1"/>
    <property type="molecule type" value="Genomic_DNA"/>
</dbReference>
<gene>
    <name evidence="2" type="ORF">NX780_22460</name>
</gene>
<evidence type="ECO:0000256" key="1">
    <source>
        <dbReference type="SAM" id="MobiDB-lite"/>
    </source>
</evidence>
<evidence type="ECO:0008006" key="4">
    <source>
        <dbReference type="Google" id="ProtNLM"/>
    </source>
</evidence>
<sequence length="245" mass="26417">MKRPSSLTLVNLGLVLLLGAGIVHDSRAQSWGDFLKNAAGDAARQAVGNNVRQAVTSAVDGAARGLAQPAAPAAQALVQSDATPGCARRKGTPLPIGERPEDFEPAGLWPENTGCPVYSVSDLKFDRARAAKTAFREASKVPCNDCEGGYSFDAWGGRSLVKGGDYSKEFPKLLVALEEGKSLGWKGQRYEVRITAIGAHPIGEMPCRQFHHTLLERGRLVAEYDGMFCEYTRPYIANPSWNEVV</sequence>
<dbReference type="RefSeq" id="WP_258830114.1">
    <property type="nucleotide sequence ID" value="NZ_JANUHA010000023.1"/>
</dbReference>
<comment type="caution">
    <text evidence="2">The sequence shown here is derived from an EMBL/GenBank/DDBJ whole genome shotgun (WGS) entry which is preliminary data.</text>
</comment>
<feature type="region of interest" description="Disordered" evidence="1">
    <location>
        <begin position="77"/>
        <end position="100"/>
    </location>
</feature>
<accession>A0ABT2AS91</accession>
<evidence type="ECO:0000313" key="3">
    <source>
        <dbReference type="Proteomes" id="UP001206572"/>
    </source>
</evidence>
<reference evidence="2 3" key="1">
    <citation type="submission" date="2022-08" db="EMBL/GenBank/DDBJ databases">
        <title>Reclassification of Massilia species as members of the genera Telluria, Duganella, Pseudoduganella, Mokoshia gen. nov. and Zemynaea gen. nov. using orthogonal and non-orthogonal genome-based approaches.</title>
        <authorList>
            <person name="Bowman J.P."/>
        </authorList>
    </citation>
    <scope>NUCLEOTIDE SEQUENCE [LARGE SCALE GENOMIC DNA]</scope>
    <source>
        <strain evidence="2 3">JCM 31661</strain>
    </source>
</reference>
<keyword evidence="3" id="KW-1185">Reference proteome</keyword>
<proteinExistence type="predicted"/>
<organism evidence="2 3">
    <name type="scientific">Massilia agri</name>
    <dbReference type="NCBI Taxonomy" id="1886785"/>
    <lineage>
        <taxon>Bacteria</taxon>
        <taxon>Pseudomonadati</taxon>
        <taxon>Pseudomonadota</taxon>
        <taxon>Betaproteobacteria</taxon>
        <taxon>Burkholderiales</taxon>
        <taxon>Oxalobacteraceae</taxon>
        <taxon>Telluria group</taxon>
        <taxon>Massilia</taxon>
    </lineage>
</organism>
<name>A0ABT2AS91_9BURK</name>
<dbReference type="Proteomes" id="UP001206572">
    <property type="component" value="Unassembled WGS sequence"/>
</dbReference>
<protein>
    <recommendedName>
        <fullName evidence="4">Tox-REase-5 domain-containing protein</fullName>
    </recommendedName>
</protein>
<evidence type="ECO:0000313" key="2">
    <source>
        <dbReference type="EMBL" id="MCS0599113.1"/>
    </source>
</evidence>